<comment type="caution">
    <text evidence="1">The sequence shown here is derived from an EMBL/GenBank/DDBJ whole genome shotgun (WGS) entry which is preliminary data.</text>
</comment>
<evidence type="ECO:0000313" key="1">
    <source>
        <dbReference type="EMBL" id="KAK8206917.1"/>
    </source>
</evidence>
<gene>
    <name evidence="1" type="primary">DAL1</name>
    <name evidence="1" type="ORF">M8818_004752</name>
</gene>
<dbReference type="EMBL" id="JAMKPW020000022">
    <property type="protein sequence ID" value="KAK8206917.1"/>
    <property type="molecule type" value="Genomic_DNA"/>
</dbReference>
<name>A0ACC3SC14_9PEZI</name>
<proteinExistence type="predicted"/>
<keyword evidence="1" id="KW-0378">Hydrolase</keyword>
<sequence>MADDNFVHGDGWMSDDSDFFGSTLIAQLGDSETQQRWQSKAEAVPLAHIIAQYSSHVKFIPSPIVDFLNKPSQPDEGHVLYNPYEGDEAARQLSESVDAFLKRLPPSSTSYETIGPWIWIANPVVKGKGKGRSKEDREDLPTLQHRGLKLLKEFESNRAQIEHDMAGKAKAAITRKINPMREKLKKDILELAHETRCTSGKWMLFPPPAELEQTWRSVVEGVADGRLGTAAKVASKESSSSNDKRLICVYTRDFADMDDVRKVLHGLLELELVPNEGRGIYYKCDAYTHLGIESSNEYGLRASLYGSGDILKEVEQTSSRAIIGNRSTAATLVISTITGKITSIYHSVLPSTSFPPGTPYVDHSPKILIPGLVDAHVHLNEPGRTEWEGFWTGTRAAAFGGVTTVVDMPLNAIPPTTTVAGLKEKVAAAQGKCWVDVGFYGGIVPGNEAELKPLVKEGVRGFKGFLIDSGVEEFPAVSSTEITKVFEELADEPTTVMFHAEMIPPISASVGDDVQWSLPPLEPTGPLDAYQTFLDSRPSSFETYAILEILSLAHLAPKLPLHIVHLSAVEAIPMLREARAKGINITAETCFHYLSLAAEAIKNGDTRHKCCPPIRSQLNQDGLWAEMVREDDSVIKTIVSDHSPCTPNLKLLPSHVPGAVAIAKSESEQEAGDFFSAWGGISSVGLGISILWTEAQARNITIEDVVKWCCKNTAKQVGLEHQKGELGVGFDADIAVFDDEATFVVQPNTMLFRNKCSPYQGKELRGVVHETYLRGVKIHSRDHGFTEKSGPTGKLLLEPRVKTWE</sequence>
<reference evidence="1" key="1">
    <citation type="submission" date="2024-02" db="EMBL/GenBank/DDBJ databases">
        <title>Metagenome Assembled Genome of Zalaria obscura JY119.</title>
        <authorList>
            <person name="Vighnesh L."/>
            <person name="Jagadeeshwari U."/>
            <person name="Venkata Ramana C."/>
            <person name="Sasikala C."/>
        </authorList>
    </citation>
    <scope>NUCLEOTIDE SEQUENCE</scope>
    <source>
        <strain evidence="1">JY119</strain>
    </source>
</reference>
<organism evidence="1 2">
    <name type="scientific">Zalaria obscura</name>
    <dbReference type="NCBI Taxonomy" id="2024903"/>
    <lineage>
        <taxon>Eukaryota</taxon>
        <taxon>Fungi</taxon>
        <taxon>Dikarya</taxon>
        <taxon>Ascomycota</taxon>
        <taxon>Pezizomycotina</taxon>
        <taxon>Dothideomycetes</taxon>
        <taxon>Dothideomycetidae</taxon>
        <taxon>Dothideales</taxon>
        <taxon>Zalariaceae</taxon>
        <taxon>Zalaria</taxon>
    </lineage>
</organism>
<keyword evidence="2" id="KW-1185">Reference proteome</keyword>
<evidence type="ECO:0000313" key="2">
    <source>
        <dbReference type="Proteomes" id="UP001320706"/>
    </source>
</evidence>
<dbReference type="EC" id="3.5.2.5" evidence="1"/>
<protein>
    <submittedName>
        <fullName evidence="1">Allantoinase</fullName>
        <ecNumber evidence="1">3.5.2.5</ecNumber>
    </submittedName>
</protein>
<dbReference type="Proteomes" id="UP001320706">
    <property type="component" value="Unassembled WGS sequence"/>
</dbReference>
<accession>A0ACC3SC14</accession>